<feature type="domain" description="MOFRL-associated" evidence="6">
    <location>
        <begin position="17"/>
        <end position="244"/>
    </location>
</feature>
<dbReference type="InterPro" id="IPR037035">
    <property type="entry name" value="GK-like_C_sf"/>
</dbReference>
<evidence type="ECO:0000313" key="7">
    <source>
        <dbReference type="EMBL" id="SEN47019.1"/>
    </source>
</evidence>
<dbReference type="Pfam" id="PF13660">
    <property type="entry name" value="DUF4147"/>
    <property type="match status" value="1"/>
</dbReference>
<keyword evidence="4" id="KW-0067">ATP-binding</keyword>
<dbReference type="InterPro" id="IPR038614">
    <property type="entry name" value="GK_N_sf"/>
</dbReference>
<dbReference type="SUPFAM" id="SSF82544">
    <property type="entry name" value="GckA/TtuD-like"/>
    <property type="match status" value="1"/>
</dbReference>
<dbReference type="InterPro" id="IPR025286">
    <property type="entry name" value="MOFRL_assoc_dom"/>
</dbReference>
<keyword evidence="8" id="KW-1185">Reference proteome</keyword>
<dbReference type="RefSeq" id="WP_091815664.1">
    <property type="nucleotide sequence ID" value="NZ_FOCW01000002.1"/>
</dbReference>
<dbReference type="GO" id="GO:0005524">
    <property type="term" value="F:ATP binding"/>
    <property type="evidence" value="ECO:0007669"/>
    <property type="project" value="UniProtKB-KW"/>
</dbReference>
<evidence type="ECO:0000256" key="1">
    <source>
        <dbReference type="ARBA" id="ARBA00022679"/>
    </source>
</evidence>
<dbReference type="AlphaFoldDB" id="A0A1H8GTA1"/>
<sequence>MKATSGPLAATAAGQLLRRMFDAAVASAQPSVCVPPHVPDPSELGARGRLVVIGAGKASAVMAQAVEQHWRGRTEQLSGLVVTRYGHAVPCERIAIVEAAHPVPDEAGLQAAQRMLQLVQGLTVDDLVLCLISGGGSALLPLPAPGLSLTDKQALSRALLTSGASIHEMNCVRRHLSAIKGGRLAAACHPARVRSLLISDVPGDAPAEIASGPTVGDPTTCADALEIVQRYGIALPDAAREWLESGQGESIKPDDARLQGNRVHLVATPQQALEAAAALARAGGYQPLILGSALEGEARDVGRMLAGMALQVVRHGQPVAAPCVLLSGGETTVTVRGQGRGGRNVEALLSCAIALGGQQGVYALMADTDGVDGAEERAGALCGPDTLARAWSQGLAPRAALDANNGHGFFGAIGDAVITGPTLTNVNDFRAILIAAGTLAQS</sequence>
<gene>
    <name evidence="7" type="ORF">SAMN02745977_01316</name>
</gene>
<evidence type="ECO:0000313" key="8">
    <source>
        <dbReference type="Proteomes" id="UP000199531"/>
    </source>
</evidence>
<keyword evidence="1" id="KW-0808">Transferase</keyword>
<accession>A0A1H8GTA1</accession>
<name>A0A1H8GTA1_9BURK</name>
<organism evidence="7 8">
    <name type="scientific">Brachymonas denitrificans DSM 15123</name>
    <dbReference type="NCBI Taxonomy" id="1121117"/>
    <lineage>
        <taxon>Bacteria</taxon>
        <taxon>Pseudomonadati</taxon>
        <taxon>Pseudomonadota</taxon>
        <taxon>Betaproteobacteria</taxon>
        <taxon>Burkholderiales</taxon>
        <taxon>Comamonadaceae</taxon>
        <taxon>Brachymonas</taxon>
    </lineage>
</organism>
<evidence type="ECO:0000256" key="4">
    <source>
        <dbReference type="ARBA" id="ARBA00022840"/>
    </source>
</evidence>
<reference evidence="7 8" key="1">
    <citation type="submission" date="2016-10" db="EMBL/GenBank/DDBJ databases">
        <authorList>
            <person name="de Groot N.N."/>
        </authorList>
    </citation>
    <scope>NUCLEOTIDE SEQUENCE [LARGE SCALE GENOMIC DNA]</scope>
    <source>
        <strain evidence="7 8">DSM 15123</strain>
    </source>
</reference>
<evidence type="ECO:0000256" key="3">
    <source>
        <dbReference type="ARBA" id="ARBA00022777"/>
    </source>
</evidence>
<evidence type="ECO:0000259" key="5">
    <source>
        <dbReference type="Pfam" id="PF05161"/>
    </source>
</evidence>
<dbReference type="PANTHER" id="PTHR12227">
    <property type="entry name" value="GLYCERATE KINASE"/>
    <property type="match status" value="1"/>
</dbReference>
<dbReference type="InterPro" id="IPR007835">
    <property type="entry name" value="MOFRL"/>
</dbReference>
<dbReference type="EMBL" id="FOCW01000002">
    <property type="protein sequence ID" value="SEN47019.1"/>
    <property type="molecule type" value="Genomic_DNA"/>
</dbReference>
<dbReference type="GO" id="GO:0005737">
    <property type="term" value="C:cytoplasm"/>
    <property type="evidence" value="ECO:0007669"/>
    <property type="project" value="TreeGrafter"/>
</dbReference>
<proteinExistence type="predicted"/>
<dbReference type="STRING" id="1121117.SAMN02745977_01316"/>
<keyword evidence="2" id="KW-0547">Nucleotide-binding</keyword>
<protein>
    <submittedName>
        <fullName evidence="7">Glycerate 2-kinase</fullName>
    </submittedName>
</protein>
<dbReference type="Gene3D" id="3.40.50.10180">
    <property type="entry name" value="Glycerate kinase, MOFRL-like N-terminal domain"/>
    <property type="match status" value="1"/>
</dbReference>
<keyword evidence="3 7" id="KW-0418">Kinase</keyword>
<dbReference type="FunFam" id="3.40.50.10180:FF:000001">
    <property type="entry name" value="Glycerate kinase"/>
    <property type="match status" value="1"/>
</dbReference>
<dbReference type="Pfam" id="PF05161">
    <property type="entry name" value="MOFRL"/>
    <property type="match status" value="1"/>
</dbReference>
<dbReference type="Proteomes" id="UP000199531">
    <property type="component" value="Unassembled WGS sequence"/>
</dbReference>
<dbReference type="OrthoDB" id="9766552at2"/>
<evidence type="ECO:0000256" key="2">
    <source>
        <dbReference type="ARBA" id="ARBA00022741"/>
    </source>
</evidence>
<dbReference type="Gene3D" id="3.40.1480.10">
    <property type="entry name" value="MOFRL domain"/>
    <property type="match status" value="1"/>
</dbReference>
<dbReference type="FunFam" id="3.40.1480.10:FF:000002">
    <property type="entry name" value="Glycerate kinase"/>
    <property type="match status" value="1"/>
</dbReference>
<evidence type="ECO:0000259" key="6">
    <source>
        <dbReference type="Pfam" id="PF13660"/>
    </source>
</evidence>
<dbReference type="GO" id="GO:0008887">
    <property type="term" value="F:glycerate kinase activity"/>
    <property type="evidence" value="ECO:0007669"/>
    <property type="project" value="InterPro"/>
</dbReference>
<dbReference type="PANTHER" id="PTHR12227:SF0">
    <property type="entry name" value="GLYCERATE KINASE"/>
    <property type="match status" value="1"/>
</dbReference>
<feature type="domain" description="MOFRL" evidence="5">
    <location>
        <begin position="323"/>
        <end position="428"/>
    </location>
</feature>
<dbReference type="InterPro" id="IPR039760">
    <property type="entry name" value="MOFRL_protein"/>
</dbReference>